<comment type="caution">
    <text evidence="1">The sequence shown here is derived from an EMBL/GenBank/DDBJ whole genome shotgun (WGS) entry which is preliminary data.</text>
</comment>
<dbReference type="AlphaFoldDB" id="A0AAN8WLS8"/>
<feature type="non-terminal residue" evidence="1">
    <location>
        <position position="58"/>
    </location>
</feature>
<name>A0AAN8WLS8_HALRR</name>
<dbReference type="Proteomes" id="UP001381693">
    <property type="component" value="Unassembled WGS sequence"/>
</dbReference>
<dbReference type="EMBL" id="JAXCGZ010019280">
    <property type="protein sequence ID" value="KAK7066281.1"/>
    <property type="molecule type" value="Genomic_DNA"/>
</dbReference>
<accession>A0AAN8WLS8</accession>
<keyword evidence="2" id="KW-1185">Reference proteome</keyword>
<gene>
    <name evidence="1" type="ORF">SK128_021798</name>
</gene>
<sequence length="58" mass="6732">MSHSSQLYNRGSRGVPEDEVLERGDIGGREALILEKMLSFFYVKKLDDLVIKWWMASE</sequence>
<evidence type="ECO:0000313" key="2">
    <source>
        <dbReference type="Proteomes" id="UP001381693"/>
    </source>
</evidence>
<evidence type="ECO:0000313" key="1">
    <source>
        <dbReference type="EMBL" id="KAK7066281.1"/>
    </source>
</evidence>
<proteinExistence type="predicted"/>
<reference evidence="1 2" key="1">
    <citation type="submission" date="2023-11" db="EMBL/GenBank/DDBJ databases">
        <title>Halocaridina rubra genome assembly.</title>
        <authorList>
            <person name="Smith C."/>
        </authorList>
    </citation>
    <scope>NUCLEOTIDE SEQUENCE [LARGE SCALE GENOMIC DNA]</scope>
    <source>
        <strain evidence="1">EP-1</strain>
        <tissue evidence="1">Whole</tissue>
    </source>
</reference>
<organism evidence="1 2">
    <name type="scientific">Halocaridina rubra</name>
    <name type="common">Hawaiian red shrimp</name>
    <dbReference type="NCBI Taxonomy" id="373956"/>
    <lineage>
        <taxon>Eukaryota</taxon>
        <taxon>Metazoa</taxon>
        <taxon>Ecdysozoa</taxon>
        <taxon>Arthropoda</taxon>
        <taxon>Crustacea</taxon>
        <taxon>Multicrustacea</taxon>
        <taxon>Malacostraca</taxon>
        <taxon>Eumalacostraca</taxon>
        <taxon>Eucarida</taxon>
        <taxon>Decapoda</taxon>
        <taxon>Pleocyemata</taxon>
        <taxon>Caridea</taxon>
        <taxon>Atyoidea</taxon>
        <taxon>Atyidae</taxon>
        <taxon>Halocaridina</taxon>
    </lineage>
</organism>
<protein>
    <submittedName>
        <fullName evidence="1">Uncharacterized protein</fullName>
    </submittedName>
</protein>